<dbReference type="SUPFAM" id="SSF53756">
    <property type="entry name" value="UDP-Glycosyltransferase/glycogen phosphorylase"/>
    <property type="match status" value="1"/>
</dbReference>
<dbReference type="InterPro" id="IPR043148">
    <property type="entry name" value="TagF_C"/>
</dbReference>
<dbReference type="InterPro" id="IPR030906">
    <property type="entry name" value="Surf_polysacc"/>
</dbReference>
<dbReference type="eggNOG" id="COG0381">
    <property type="taxonomic scope" value="Bacteria"/>
</dbReference>
<dbReference type="AlphaFoldDB" id="I0JI66"/>
<dbReference type="Proteomes" id="UP000007397">
    <property type="component" value="Chromosome"/>
</dbReference>
<dbReference type="PATRIC" id="fig|866895.3.peg.461"/>
<accession>I0JI66</accession>
<dbReference type="KEGG" id="hhd:HBHAL_1462"/>
<proteinExistence type="predicted"/>
<evidence type="ECO:0000313" key="1">
    <source>
        <dbReference type="EMBL" id="CCG43834.1"/>
    </source>
</evidence>
<protein>
    <recommendedName>
        <fullName evidence="3">Surface carbohydrate biosynthesis protein</fullName>
    </recommendedName>
</protein>
<dbReference type="Gene3D" id="3.40.50.12580">
    <property type="match status" value="1"/>
</dbReference>
<dbReference type="STRING" id="866895.HBHAL_1462"/>
<reference evidence="1 2" key="1">
    <citation type="journal article" date="2013" name="Environ. Microbiol.">
        <title>Chloride and organic osmolytes: a hybrid strategy to cope with elevated salinities by the moderately halophilic, chloride-dependent bacterium Halobacillus halophilus.</title>
        <authorList>
            <person name="Saum S.H."/>
            <person name="Pfeiffer F."/>
            <person name="Palm P."/>
            <person name="Rampp M."/>
            <person name="Schuster S.C."/>
            <person name="Muller V."/>
            <person name="Oesterhelt D."/>
        </authorList>
    </citation>
    <scope>NUCLEOTIDE SEQUENCE [LARGE SCALE GENOMIC DNA]</scope>
    <source>
        <strain evidence="2">ATCC 35676 / DSM 2266 / JCM 20832 / KCTC 3685 / LMG 17431 / NBRC 102448 / NCIMB 2269</strain>
    </source>
</reference>
<organism evidence="1 2">
    <name type="scientific">Halobacillus halophilus (strain ATCC 35676 / DSM 2266 / JCM 20832 / KCTC 3685 / LMG 17431 / NBRC 102448 / NCIMB 2269)</name>
    <name type="common">Sporosarcina halophila</name>
    <dbReference type="NCBI Taxonomy" id="866895"/>
    <lineage>
        <taxon>Bacteria</taxon>
        <taxon>Bacillati</taxon>
        <taxon>Bacillota</taxon>
        <taxon>Bacilli</taxon>
        <taxon>Bacillales</taxon>
        <taxon>Bacillaceae</taxon>
        <taxon>Halobacillus</taxon>
    </lineage>
</organism>
<name>I0JI66_HALH3</name>
<evidence type="ECO:0000313" key="2">
    <source>
        <dbReference type="Proteomes" id="UP000007397"/>
    </source>
</evidence>
<gene>
    <name evidence="1" type="ordered locus">HBHAL_1462</name>
</gene>
<evidence type="ECO:0008006" key="3">
    <source>
        <dbReference type="Google" id="ProtNLM"/>
    </source>
</evidence>
<dbReference type="NCBIfam" id="TIGR04396">
    <property type="entry name" value="surf_polysacc"/>
    <property type="match status" value="1"/>
</dbReference>
<dbReference type="RefSeq" id="WP_014641741.1">
    <property type="nucleotide sequence ID" value="NC_017668.1"/>
</dbReference>
<sequence>MLKMKKVNTVLYLPIEIKSRELDAKLLLAYYAVKENYRVIIGEHKAVETALHHFPKGIFFSKGYPERIRKRMLTSTKRLGHTLVELDEEGLIIPDKTAYLSDRMNKGILRLVEQEYCWGEYQQNIISAAYPGEKDKCYAVGNPRFDLLQEKFRRLYEEKANSLRTKHGEFILINTRFSLYNHRRGKKKGTSNPSSLYIKKLYYSFITLIRRISEKYPSVPIIIRPHPTENVQSYRKALSNCENVKIIQAGNVIHWILASRLVIHNGCTTGIEAALLGKPVISYMPFKSGKYDVDLPNEVSLIASTEKDLFSFIDSYYDTQNSDHTTERLRSTSLPEYYAGVKKGFAYKDIIHLLNKLKVKSPPLDQEPPSLKPEKKDKIKYRFPYLRKEEIVYFFSKLDEIEQSSSSNVNIRELTANLFELRSD</sequence>
<dbReference type="EMBL" id="HE717023">
    <property type="protein sequence ID" value="CCG43834.1"/>
    <property type="molecule type" value="Genomic_DNA"/>
</dbReference>
<dbReference type="HOGENOM" id="CLU_046119_0_0_9"/>
<keyword evidence="2" id="KW-1185">Reference proteome</keyword>